<keyword evidence="11" id="KW-1185">Reference proteome</keyword>
<evidence type="ECO:0000256" key="7">
    <source>
        <dbReference type="ARBA" id="ARBA00023306"/>
    </source>
</evidence>
<evidence type="ECO:0000256" key="6">
    <source>
        <dbReference type="ARBA" id="ARBA00023136"/>
    </source>
</evidence>
<name>A0A849BU62_9ACTN</name>
<keyword evidence="5 8" id="KW-1133">Transmembrane helix</keyword>
<dbReference type="RefSeq" id="WP_171204118.1">
    <property type="nucleotide sequence ID" value="NZ_JABEMA010000332.1"/>
</dbReference>
<evidence type="ECO:0000256" key="3">
    <source>
        <dbReference type="ARBA" id="ARBA00022618"/>
    </source>
</evidence>
<dbReference type="PANTHER" id="PTHR37820">
    <property type="entry name" value="CELL DIVISION PROTEIN DIVIB"/>
    <property type="match status" value="1"/>
</dbReference>
<dbReference type="Proteomes" id="UP000555552">
    <property type="component" value="Unassembled WGS sequence"/>
</dbReference>
<evidence type="ECO:0000313" key="11">
    <source>
        <dbReference type="Proteomes" id="UP000555552"/>
    </source>
</evidence>
<dbReference type="EMBL" id="JABEMA010000332">
    <property type="protein sequence ID" value="NNH24362.1"/>
    <property type="molecule type" value="Genomic_DNA"/>
</dbReference>
<keyword evidence="6 8" id="KW-0472">Membrane</keyword>
<dbReference type="PANTHER" id="PTHR37820:SF1">
    <property type="entry name" value="CELL DIVISION PROTEIN FTSQ"/>
    <property type="match status" value="1"/>
</dbReference>
<dbReference type="Gene3D" id="3.10.20.310">
    <property type="entry name" value="membrane protein fhac"/>
    <property type="match status" value="1"/>
</dbReference>
<evidence type="ECO:0000256" key="4">
    <source>
        <dbReference type="ARBA" id="ARBA00022692"/>
    </source>
</evidence>
<protein>
    <submittedName>
        <fullName evidence="10">FtsQ-type POTRA domain-containing protein</fullName>
    </submittedName>
</protein>
<evidence type="ECO:0000256" key="5">
    <source>
        <dbReference type="ARBA" id="ARBA00022989"/>
    </source>
</evidence>
<comment type="subcellular location">
    <subcellularLocation>
        <location evidence="1">Membrane</location>
    </subcellularLocation>
</comment>
<keyword evidence="4 8" id="KW-0812">Transmembrane</keyword>
<dbReference type="InterPro" id="IPR013685">
    <property type="entry name" value="POTRA_FtsQ_type"/>
</dbReference>
<dbReference type="PROSITE" id="PS51779">
    <property type="entry name" value="POTRA"/>
    <property type="match status" value="1"/>
</dbReference>
<feature type="transmembrane region" description="Helical" evidence="8">
    <location>
        <begin position="18"/>
        <end position="37"/>
    </location>
</feature>
<gene>
    <name evidence="10" type="ORF">HLB09_14960</name>
</gene>
<keyword evidence="3" id="KW-0132">Cell division</keyword>
<dbReference type="InterPro" id="IPR034746">
    <property type="entry name" value="POTRA"/>
</dbReference>
<keyword evidence="7" id="KW-0131">Cell cycle</keyword>
<evidence type="ECO:0000256" key="8">
    <source>
        <dbReference type="SAM" id="Phobius"/>
    </source>
</evidence>
<feature type="non-terminal residue" evidence="10">
    <location>
        <position position="1"/>
    </location>
</feature>
<evidence type="ECO:0000259" key="9">
    <source>
        <dbReference type="PROSITE" id="PS51779"/>
    </source>
</evidence>
<evidence type="ECO:0000256" key="1">
    <source>
        <dbReference type="ARBA" id="ARBA00004370"/>
    </source>
</evidence>
<evidence type="ECO:0000313" key="10">
    <source>
        <dbReference type="EMBL" id="NNH24362.1"/>
    </source>
</evidence>
<evidence type="ECO:0000256" key="2">
    <source>
        <dbReference type="ARBA" id="ARBA00022475"/>
    </source>
</evidence>
<dbReference type="InterPro" id="IPR050487">
    <property type="entry name" value="FtsQ_DivIB"/>
</dbReference>
<dbReference type="Pfam" id="PF08478">
    <property type="entry name" value="POTRA_1"/>
    <property type="match status" value="1"/>
</dbReference>
<dbReference type="AlphaFoldDB" id="A0A849BU62"/>
<accession>A0A849BU62</accession>
<dbReference type="GO" id="GO:0005886">
    <property type="term" value="C:plasma membrane"/>
    <property type="evidence" value="ECO:0007669"/>
    <property type="project" value="TreeGrafter"/>
</dbReference>
<organism evidence="10 11">
    <name type="scientific">Pseudokineococcus marinus</name>
    <dbReference type="NCBI Taxonomy" id="351215"/>
    <lineage>
        <taxon>Bacteria</taxon>
        <taxon>Bacillati</taxon>
        <taxon>Actinomycetota</taxon>
        <taxon>Actinomycetes</taxon>
        <taxon>Kineosporiales</taxon>
        <taxon>Kineosporiaceae</taxon>
        <taxon>Pseudokineococcus</taxon>
    </lineage>
</organism>
<feature type="domain" description="POTRA" evidence="9">
    <location>
        <begin position="41"/>
        <end position="109"/>
    </location>
</feature>
<comment type="caution">
    <text evidence="10">The sequence shown here is derived from an EMBL/GenBank/DDBJ whole genome shotgun (WGS) entry which is preliminary data.</text>
</comment>
<sequence>RRFAERARARRRLALRPLLAVLAVLVVVAGLAYVLLWSPLLVVREVGVVGLERLERPAVAELVEPAVGTPLARVDTAALEEAVEQVPLVETATVARVWPSGLEVRVVERVPVAAVADPAGGYSVVDRTGLTVLHEAEVPTDVPLVAVDLVSARPGTVEAVTRVLDGLPPDLREQVATAGGTSPDDVVLDLRSGARVVWGGAEETPVKADVLLALLQRPAAVYDVSSPAAPVTRGG</sequence>
<reference evidence="10 11" key="1">
    <citation type="submission" date="2020-05" db="EMBL/GenBank/DDBJ databases">
        <title>MicrobeNet Type strains.</title>
        <authorList>
            <person name="Nicholson A.C."/>
        </authorList>
    </citation>
    <scope>NUCLEOTIDE SEQUENCE [LARGE SCALE GENOMIC DNA]</scope>
    <source>
        <strain evidence="10 11">JCM 14547</strain>
    </source>
</reference>
<proteinExistence type="predicted"/>
<dbReference type="GO" id="GO:0051301">
    <property type="term" value="P:cell division"/>
    <property type="evidence" value="ECO:0007669"/>
    <property type="project" value="UniProtKB-KW"/>
</dbReference>
<keyword evidence="2" id="KW-1003">Cell membrane</keyword>